<evidence type="ECO:0000313" key="2">
    <source>
        <dbReference type="EMBL" id="SMG16127.1"/>
    </source>
</evidence>
<organism evidence="2 3">
    <name type="scientific">Corynebacterium pollutisoli</name>
    <dbReference type="NCBI Taxonomy" id="1610489"/>
    <lineage>
        <taxon>Bacteria</taxon>
        <taxon>Bacillati</taxon>
        <taxon>Actinomycetota</taxon>
        <taxon>Actinomycetes</taxon>
        <taxon>Mycobacteriales</taxon>
        <taxon>Corynebacteriaceae</taxon>
        <taxon>Corynebacterium</taxon>
    </lineage>
</organism>
<name>A0A1X7IN96_9CORY</name>
<evidence type="ECO:0000313" key="3">
    <source>
        <dbReference type="Proteomes" id="UP000193309"/>
    </source>
</evidence>
<dbReference type="OrthoDB" id="4427349at2"/>
<dbReference type="RefSeq" id="WP_085548953.1">
    <property type="nucleotide sequence ID" value="NZ_FXAR01000002.1"/>
</dbReference>
<keyword evidence="1" id="KW-1133">Transmembrane helix</keyword>
<keyword evidence="1" id="KW-0472">Membrane</keyword>
<gene>
    <name evidence="2" type="ORF">SAMN06295981_0802</name>
</gene>
<protein>
    <submittedName>
        <fullName evidence="2">Uncharacterized protein</fullName>
    </submittedName>
</protein>
<dbReference type="Proteomes" id="UP000193309">
    <property type="component" value="Unassembled WGS sequence"/>
</dbReference>
<feature type="transmembrane region" description="Helical" evidence="1">
    <location>
        <begin position="44"/>
        <end position="64"/>
    </location>
</feature>
<sequence>MSDKTDHTDFYALDDTLAGRITQAGLVGNAIALPDYIRSGPLRVLATGGILLGGGALVAVLNSFDEDPGNDPRVVMDQFRRSIGDIGSVPGPGSDTPPGDFSTASAAQTWTVILLALLVIAVLVRLDAAVQRRVAAWLRRQGVRRPNTWIGAVAAAVVFAVSEVSHRRLVARA</sequence>
<dbReference type="EMBL" id="FXAR01000002">
    <property type="protein sequence ID" value="SMG16127.1"/>
    <property type="molecule type" value="Genomic_DNA"/>
</dbReference>
<keyword evidence="1" id="KW-0812">Transmembrane</keyword>
<accession>A0A1X7IN96</accession>
<feature type="transmembrane region" description="Helical" evidence="1">
    <location>
        <begin position="107"/>
        <end position="126"/>
    </location>
</feature>
<proteinExistence type="predicted"/>
<dbReference type="AlphaFoldDB" id="A0A1X7IN96"/>
<evidence type="ECO:0000256" key="1">
    <source>
        <dbReference type="SAM" id="Phobius"/>
    </source>
</evidence>
<keyword evidence="3" id="KW-1185">Reference proteome</keyword>
<reference evidence="3" key="1">
    <citation type="submission" date="2017-04" db="EMBL/GenBank/DDBJ databases">
        <authorList>
            <person name="Varghese N."/>
            <person name="Submissions S."/>
        </authorList>
    </citation>
    <scope>NUCLEOTIDE SEQUENCE [LARGE SCALE GENOMIC DNA]</scope>
    <source>
        <strain evidence="3">VDS</strain>
    </source>
</reference>
<dbReference type="STRING" id="1610489.SAMN06295981_0802"/>
<feature type="transmembrane region" description="Helical" evidence="1">
    <location>
        <begin position="147"/>
        <end position="165"/>
    </location>
</feature>